<dbReference type="Proteomes" id="UP001374579">
    <property type="component" value="Unassembled WGS sequence"/>
</dbReference>
<accession>A0AAN9GNE7</accession>
<gene>
    <name evidence="2" type="ORF">V1264_000745</name>
</gene>
<evidence type="ECO:0000313" key="3">
    <source>
        <dbReference type="Proteomes" id="UP001374579"/>
    </source>
</evidence>
<dbReference type="InterPro" id="IPR000477">
    <property type="entry name" value="RT_dom"/>
</dbReference>
<dbReference type="PANTHER" id="PTHR19446">
    <property type="entry name" value="REVERSE TRANSCRIPTASES"/>
    <property type="match status" value="1"/>
</dbReference>
<feature type="domain" description="Reverse transcriptase" evidence="1">
    <location>
        <begin position="1"/>
        <end position="199"/>
    </location>
</feature>
<organism evidence="2 3">
    <name type="scientific">Littorina saxatilis</name>
    <dbReference type="NCBI Taxonomy" id="31220"/>
    <lineage>
        <taxon>Eukaryota</taxon>
        <taxon>Metazoa</taxon>
        <taxon>Spiralia</taxon>
        <taxon>Lophotrochozoa</taxon>
        <taxon>Mollusca</taxon>
        <taxon>Gastropoda</taxon>
        <taxon>Caenogastropoda</taxon>
        <taxon>Littorinimorpha</taxon>
        <taxon>Littorinoidea</taxon>
        <taxon>Littorinidae</taxon>
        <taxon>Littorina</taxon>
    </lineage>
</organism>
<sequence>MIPVLKKGKNKTKTLSYRTISLTSCVCKTMERIVNQRLQLYLESESIIVPEQAGFRQHRSTEDQTTHLSQVIEDAYQAQKVTLATFIDLQKAFDKVWKDGLLVKLLRSGVKGNMYQWTKSYLHNRKARVLVDGHCGRKVLLRQGVPQGGVLSPCYSYSSLTTWYQSCPRESKRHCMLMTLFSGARKSMQPQQPTGCNLP</sequence>
<protein>
    <recommendedName>
        <fullName evidence="1">Reverse transcriptase domain-containing protein</fullName>
    </recommendedName>
</protein>
<dbReference type="InterPro" id="IPR043502">
    <property type="entry name" value="DNA/RNA_pol_sf"/>
</dbReference>
<dbReference type="CDD" id="cd01650">
    <property type="entry name" value="RT_nLTR_like"/>
    <property type="match status" value="1"/>
</dbReference>
<dbReference type="SUPFAM" id="SSF56672">
    <property type="entry name" value="DNA/RNA polymerases"/>
    <property type="match status" value="1"/>
</dbReference>
<evidence type="ECO:0000259" key="1">
    <source>
        <dbReference type="PROSITE" id="PS50878"/>
    </source>
</evidence>
<dbReference type="Pfam" id="PF00078">
    <property type="entry name" value="RVT_1"/>
    <property type="match status" value="1"/>
</dbReference>
<dbReference type="AlphaFoldDB" id="A0AAN9GNE7"/>
<evidence type="ECO:0000313" key="2">
    <source>
        <dbReference type="EMBL" id="KAK7114739.1"/>
    </source>
</evidence>
<proteinExistence type="predicted"/>
<dbReference type="PROSITE" id="PS50878">
    <property type="entry name" value="RT_POL"/>
    <property type="match status" value="1"/>
</dbReference>
<reference evidence="2 3" key="1">
    <citation type="submission" date="2024-02" db="EMBL/GenBank/DDBJ databases">
        <title>Chromosome-scale genome assembly of the rough periwinkle Littorina saxatilis.</title>
        <authorList>
            <person name="De Jode A."/>
            <person name="Faria R."/>
            <person name="Formenti G."/>
            <person name="Sims Y."/>
            <person name="Smith T.P."/>
            <person name="Tracey A."/>
            <person name="Wood J.M.D."/>
            <person name="Zagrodzka Z.B."/>
            <person name="Johannesson K."/>
            <person name="Butlin R.K."/>
            <person name="Leder E.H."/>
        </authorList>
    </citation>
    <scope>NUCLEOTIDE SEQUENCE [LARGE SCALE GENOMIC DNA]</scope>
    <source>
        <strain evidence="2">Snail1</strain>
        <tissue evidence="2">Muscle</tissue>
    </source>
</reference>
<keyword evidence="3" id="KW-1185">Reference proteome</keyword>
<dbReference type="EMBL" id="JBAMIC010000001">
    <property type="protein sequence ID" value="KAK7114739.1"/>
    <property type="molecule type" value="Genomic_DNA"/>
</dbReference>
<comment type="caution">
    <text evidence="2">The sequence shown here is derived from an EMBL/GenBank/DDBJ whole genome shotgun (WGS) entry which is preliminary data.</text>
</comment>
<name>A0AAN9GNE7_9CAEN</name>